<protein>
    <submittedName>
        <fullName evidence="3">Notum-like protein</fullName>
    </submittedName>
</protein>
<reference evidence="3 4" key="1">
    <citation type="journal article" date="2021" name="Elife">
        <title>Chloroplast acquisition without the gene transfer in kleptoplastic sea slugs, Plakobranchus ocellatus.</title>
        <authorList>
            <person name="Maeda T."/>
            <person name="Takahashi S."/>
            <person name="Yoshida T."/>
            <person name="Shimamura S."/>
            <person name="Takaki Y."/>
            <person name="Nagai Y."/>
            <person name="Toyoda A."/>
            <person name="Suzuki Y."/>
            <person name="Arimoto A."/>
            <person name="Ishii H."/>
            <person name="Satoh N."/>
            <person name="Nishiyama T."/>
            <person name="Hasebe M."/>
            <person name="Maruyama T."/>
            <person name="Minagawa J."/>
            <person name="Obokata J."/>
            <person name="Shigenobu S."/>
        </authorList>
    </citation>
    <scope>NUCLEOTIDE SEQUENCE [LARGE SCALE GENOMIC DNA]</scope>
</reference>
<accession>A0AAV3Y546</accession>
<proteinExistence type="predicted"/>
<feature type="region of interest" description="Disordered" evidence="1">
    <location>
        <begin position="21"/>
        <end position="50"/>
    </location>
</feature>
<keyword evidence="2" id="KW-0732">Signal</keyword>
<comment type="caution">
    <text evidence="3">The sequence shown here is derived from an EMBL/GenBank/DDBJ whole genome shotgun (WGS) entry which is preliminary data.</text>
</comment>
<dbReference type="AlphaFoldDB" id="A0AAV3Y546"/>
<name>A0AAV3Y546_9GAST</name>
<evidence type="ECO:0000256" key="1">
    <source>
        <dbReference type="SAM" id="MobiDB-lite"/>
    </source>
</evidence>
<sequence length="111" mass="12123">MEVLLLFMGTFSVIMAYSPSSHFNARSSSSSSSTSSSPSSSSLSSPSKMSMNNRDYTFSANRLNELGSRGQWLLRHIAVMTHTCGIQDMARLRRKLLRKSNVACNDGSHAG</sequence>
<evidence type="ECO:0000256" key="2">
    <source>
        <dbReference type="SAM" id="SignalP"/>
    </source>
</evidence>
<evidence type="ECO:0000313" key="3">
    <source>
        <dbReference type="EMBL" id="GFN77866.1"/>
    </source>
</evidence>
<dbReference type="EMBL" id="BLXT01000512">
    <property type="protein sequence ID" value="GFN77866.1"/>
    <property type="molecule type" value="Genomic_DNA"/>
</dbReference>
<keyword evidence="4" id="KW-1185">Reference proteome</keyword>
<feature type="signal peptide" evidence="2">
    <location>
        <begin position="1"/>
        <end position="16"/>
    </location>
</feature>
<feature type="chain" id="PRO_5043842379" evidence="2">
    <location>
        <begin position="17"/>
        <end position="111"/>
    </location>
</feature>
<dbReference type="Proteomes" id="UP000735302">
    <property type="component" value="Unassembled WGS sequence"/>
</dbReference>
<gene>
    <name evidence="3" type="ORF">PoB_000437200</name>
</gene>
<evidence type="ECO:0000313" key="4">
    <source>
        <dbReference type="Proteomes" id="UP000735302"/>
    </source>
</evidence>
<organism evidence="3 4">
    <name type="scientific">Plakobranchus ocellatus</name>
    <dbReference type="NCBI Taxonomy" id="259542"/>
    <lineage>
        <taxon>Eukaryota</taxon>
        <taxon>Metazoa</taxon>
        <taxon>Spiralia</taxon>
        <taxon>Lophotrochozoa</taxon>
        <taxon>Mollusca</taxon>
        <taxon>Gastropoda</taxon>
        <taxon>Heterobranchia</taxon>
        <taxon>Euthyneura</taxon>
        <taxon>Panpulmonata</taxon>
        <taxon>Sacoglossa</taxon>
        <taxon>Placobranchoidea</taxon>
        <taxon>Plakobranchidae</taxon>
        <taxon>Plakobranchus</taxon>
    </lineage>
</organism>